<dbReference type="CDD" id="cd00882">
    <property type="entry name" value="Ras_like_GTPase"/>
    <property type="match status" value="1"/>
</dbReference>
<feature type="region of interest" description="Disordered" evidence="3">
    <location>
        <begin position="662"/>
        <end position="735"/>
    </location>
</feature>
<dbReference type="Gene3D" id="3.40.50.300">
    <property type="entry name" value="P-loop containing nucleotide triphosphate hydrolases"/>
    <property type="match status" value="1"/>
</dbReference>
<evidence type="ECO:0000313" key="6">
    <source>
        <dbReference type="EMBL" id="TVY43723.1"/>
    </source>
</evidence>
<comment type="caution">
    <text evidence="6">The sequence shown here is derived from an EMBL/GenBank/DDBJ whole genome shotgun (WGS) entry which is preliminary data.</text>
</comment>
<sequence length="1026" mass="114648">MGEEIQRRGALLGDDRHSSVVLMARVVLACPLTGGSIASSAKIDVEFGIQSKEGYQTRQYGLAYWRKSDLQPARHSYADKGLTMDEGGGLLPARNRSTRAHSRDPHRGERKSNSNSATQSTPPITRTSSEPVAASPSKLTLSFDHGSNGHEQRDSITSVQDDPFFRNYQSPHSVSLAKELRTATYMNRYRDDGTPEEPPPRSPNRPLVDNAVKLKLPPQSRSGMSDINIAIIGSAGVGKSTLIQRALGLRALPTSVASSLRMSVDNVVYTVSLLELDLESFDIVPDRHIEWPKQINGHIVPRMDGALLLYDVMNRESISELPQTLKGLVNSSLPTILVSCKCDNPGNTRQLDVDNVEALCVSCVEAVKTAANVPESARLCLSSMLRAIMSKRNAINSGPELLGSRRRATSSAHLETHQDPARPLSQQSKHSRASSEFSLLRGFPSQPPVSSRGQSQRPNGRTNLHQFSIPDPHEAPPLSSHPAFRNERSPLAAPGRAVDSTFLDMEESDADPAYRYSDDIPILQRNDDSFFDKPAKVSGVTFDELVDRLLGQNMSRADDNFSDIFLCLYRKFAAPSELFHAILNRLERIALDKNTHYLTRTATQLRILTVLARWVSGYPGDFASPSTSQKLNAFIGHLYSEPVFAAAAQDMRMQLQSRVVEDDDTGWARTDADVESETSSKEESEPASPLRRRLTESSDVEEDMQALAIDEEGGEDMESQQSRAESETRSLSPSYHTVEDYEREAATMIPKATLPLTKFRYHIFMDTHDDYVADEMTRIDWVMFSSIRLRDLVRHVSLSLKQKEKCKSLANVNRMINHFNHIARWVANMILMRDKAKHRAQMLEKFMTVALKLRQLNNYNGLAAVLAGINGTAVHRLAQTRALVPADVQKRFARLVLLMGSQKSHFAYRLAWENSPLPRIPFIPLHRRDLVSAEEGSQTFVGAGGDRINWKKFEVLSEVILPIMKSQVLPYPNLAKHDIARELILDCRMPVDDEDIYQRSLSLESPSASGTAEFSKKKFPWFQKEK</sequence>
<dbReference type="AlphaFoldDB" id="A0A8H8UG19"/>
<protein>
    <submittedName>
        <fullName evidence="6">Ras guanine nucleotide exchange factor A</fullName>
    </submittedName>
</protein>
<dbReference type="OrthoDB" id="28357at2759"/>
<dbReference type="InterPro" id="IPR036964">
    <property type="entry name" value="RASGEF_cat_dom_sf"/>
</dbReference>
<dbReference type="PANTHER" id="PTHR23113">
    <property type="entry name" value="GUANINE NUCLEOTIDE EXCHANGE FACTOR"/>
    <property type="match status" value="1"/>
</dbReference>
<dbReference type="InterPro" id="IPR001895">
    <property type="entry name" value="RASGEF_cat_dom"/>
</dbReference>
<dbReference type="Pfam" id="PF00618">
    <property type="entry name" value="RasGEF_N"/>
    <property type="match status" value="1"/>
</dbReference>
<dbReference type="PANTHER" id="PTHR23113:SF348">
    <property type="entry name" value="GUANYL-NUCLEOTIDE EXCHANGE FACTOR RASGEF, PUTATIVE (AFU_ORTHOLOGUE AFUA_1G04700)-RELATED"/>
    <property type="match status" value="1"/>
</dbReference>
<feature type="compositionally biased region" description="Polar residues" evidence="3">
    <location>
        <begin position="719"/>
        <end position="735"/>
    </location>
</feature>
<dbReference type="InterPro" id="IPR027417">
    <property type="entry name" value="P-loop_NTPase"/>
</dbReference>
<feature type="region of interest" description="Disordered" evidence="3">
    <location>
        <begin position="397"/>
        <end position="500"/>
    </location>
</feature>
<dbReference type="Proteomes" id="UP000462212">
    <property type="component" value="Unassembled WGS sequence"/>
</dbReference>
<evidence type="ECO:0000313" key="7">
    <source>
        <dbReference type="Proteomes" id="UP000462212"/>
    </source>
</evidence>
<reference evidence="6 7" key="1">
    <citation type="submission" date="2018-05" db="EMBL/GenBank/DDBJ databases">
        <title>Genome sequencing and assembly of the regulated plant pathogen Lachnellula willkommii and related sister species for the development of diagnostic species identification markers.</title>
        <authorList>
            <person name="Giroux E."/>
            <person name="Bilodeau G."/>
        </authorList>
    </citation>
    <scope>NUCLEOTIDE SEQUENCE [LARGE SCALE GENOMIC DNA]</scope>
    <source>
        <strain evidence="6 7">CBS 197.66</strain>
    </source>
</reference>
<proteinExistence type="predicted"/>
<feature type="region of interest" description="Disordered" evidence="3">
    <location>
        <begin position="189"/>
        <end position="208"/>
    </location>
</feature>
<dbReference type="Gene3D" id="1.20.870.10">
    <property type="entry name" value="Son of sevenless (SoS) protein Chain: S domain 1"/>
    <property type="match status" value="1"/>
</dbReference>
<dbReference type="GO" id="GO:0005085">
    <property type="term" value="F:guanyl-nucleotide exchange factor activity"/>
    <property type="evidence" value="ECO:0007669"/>
    <property type="project" value="UniProtKB-KW"/>
</dbReference>
<dbReference type="GO" id="GO:0005886">
    <property type="term" value="C:plasma membrane"/>
    <property type="evidence" value="ECO:0007669"/>
    <property type="project" value="TreeGrafter"/>
</dbReference>
<dbReference type="SUPFAM" id="SSF48366">
    <property type="entry name" value="Ras GEF"/>
    <property type="match status" value="1"/>
</dbReference>
<name>A0A8H8UG19_9HELO</name>
<dbReference type="Gene3D" id="1.10.840.10">
    <property type="entry name" value="Ras guanine-nucleotide exchange factors catalytic domain"/>
    <property type="match status" value="1"/>
</dbReference>
<gene>
    <name evidence="6" type="primary">gefA_1</name>
    <name evidence="6" type="ORF">LSUB1_G000637</name>
</gene>
<feature type="domain" description="N-terminal Ras-GEF" evidence="5">
    <location>
        <begin position="533"/>
        <end position="659"/>
    </location>
</feature>
<keyword evidence="1 2" id="KW-0344">Guanine-nucleotide releasing factor</keyword>
<dbReference type="PROSITE" id="PS50212">
    <property type="entry name" value="RASGEF_NTER"/>
    <property type="match status" value="1"/>
</dbReference>
<feature type="compositionally biased region" description="Basic and acidic residues" evidence="3">
    <location>
        <begin position="101"/>
        <end position="112"/>
    </location>
</feature>
<evidence type="ECO:0000256" key="3">
    <source>
        <dbReference type="SAM" id="MobiDB-lite"/>
    </source>
</evidence>
<feature type="region of interest" description="Disordered" evidence="3">
    <location>
        <begin position="79"/>
        <end position="156"/>
    </location>
</feature>
<dbReference type="InterPro" id="IPR023578">
    <property type="entry name" value="Ras_GEF_dom_sf"/>
</dbReference>
<dbReference type="PROSITE" id="PS50009">
    <property type="entry name" value="RASGEF_CAT"/>
    <property type="match status" value="1"/>
</dbReference>
<dbReference type="InterPro" id="IPR008937">
    <property type="entry name" value="Ras-like_GEF"/>
</dbReference>
<organism evidence="6 7">
    <name type="scientific">Lachnellula subtilissima</name>
    <dbReference type="NCBI Taxonomy" id="602034"/>
    <lineage>
        <taxon>Eukaryota</taxon>
        <taxon>Fungi</taxon>
        <taxon>Dikarya</taxon>
        <taxon>Ascomycota</taxon>
        <taxon>Pezizomycotina</taxon>
        <taxon>Leotiomycetes</taxon>
        <taxon>Helotiales</taxon>
        <taxon>Lachnaceae</taxon>
        <taxon>Lachnellula</taxon>
    </lineage>
</organism>
<feature type="compositionally biased region" description="Acidic residues" evidence="3">
    <location>
        <begin position="698"/>
        <end position="718"/>
    </location>
</feature>
<dbReference type="InterPro" id="IPR000651">
    <property type="entry name" value="Ras-like_Gua-exchang_fac_N"/>
</dbReference>
<dbReference type="Pfam" id="PF00617">
    <property type="entry name" value="RasGEF"/>
    <property type="match status" value="1"/>
</dbReference>
<dbReference type="CDD" id="cd06224">
    <property type="entry name" value="REM"/>
    <property type="match status" value="1"/>
</dbReference>
<evidence type="ECO:0000259" key="5">
    <source>
        <dbReference type="PROSITE" id="PS50212"/>
    </source>
</evidence>
<dbReference type="GO" id="GO:0007265">
    <property type="term" value="P:Ras protein signal transduction"/>
    <property type="evidence" value="ECO:0007669"/>
    <property type="project" value="TreeGrafter"/>
</dbReference>
<accession>A0A8H8UG19</accession>
<dbReference type="SMART" id="SM00147">
    <property type="entry name" value="RasGEF"/>
    <property type="match status" value="1"/>
</dbReference>
<keyword evidence="7" id="KW-1185">Reference proteome</keyword>
<feature type="domain" description="Ras-GEF" evidence="4">
    <location>
        <begin position="768"/>
        <end position="1006"/>
    </location>
</feature>
<feature type="compositionally biased region" description="Polar residues" evidence="3">
    <location>
        <begin position="113"/>
        <end position="130"/>
    </location>
</feature>
<dbReference type="EMBL" id="QGMJ01000058">
    <property type="protein sequence ID" value="TVY43723.1"/>
    <property type="molecule type" value="Genomic_DNA"/>
</dbReference>
<evidence type="ECO:0000259" key="4">
    <source>
        <dbReference type="PROSITE" id="PS50009"/>
    </source>
</evidence>
<evidence type="ECO:0000256" key="2">
    <source>
        <dbReference type="PROSITE-ProRule" id="PRU00168"/>
    </source>
</evidence>
<dbReference type="SUPFAM" id="SSF52540">
    <property type="entry name" value="P-loop containing nucleoside triphosphate hydrolases"/>
    <property type="match status" value="1"/>
</dbReference>
<feature type="compositionally biased region" description="Polar residues" evidence="3">
    <location>
        <begin position="448"/>
        <end position="466"/>
    </location>
</feature>
<evidence type="ECO:0000256" key="1">
    <source>
        <dbReference type="ARBA" id="ARBA00022658"/>
    </source>
</evidence>